<evidence type="ECO:0000256" key="1">
    <source>
        <dbReference type="SAM" id="SignalP"/>
    </source>
</evidence>
<name>T1XMF1_VARPD</name>
<reference evidence="2 3" key="1">
    <citation type="submission" date="2012-10" db="EMBL/GenBank/DDBJ databases">
        <title>Genome sequence of Variovorax paradoxus B4.</title>
        <authorList>
            <person name="Schuldes J."/>
            <person name="Brandt U."/>
            <person name="Hiessl S."/>
            <person name="Wuebbeler J.H."/>
            <person name="Thuermer A."/>
            <person name="Steinbuechel A."/>
            <person name="Daniel R."/>
        </authorList>
    </citation>
    <scope>NUCLEOTIDE SEQUENCE [LARGE SCALE GENOMIC DNA]</scope>
    <source>
        <strain evidence="2 3">B4</strain>
    </source>
</reference>
<evidence type="ECO:0000313" key="2">
    <source>
        <dbReference type="EMBL" id="AGU53300.1"/>
    </source>
</evidence>
<feature type="signal peptide" evidence="1">
    <location>
        <begin position="1"/>
        <end position="36"/>
    </location>
</feature>
<dbReference type="PATRIC" id="fig|1246301.3.peg.6274"/>
<dbReference type="PROSITE" id="PS51257">
    <property type="entry name" value="PROKAR_LIPOPROTEIN"/>
    <property type="match status" value="1"/>
</dbReference>
<protein>
    <recommendedName>
        <fullName evidence="4">Lipoprotein</fullName>
    </recommendedName>
</protein>
<evidence type="ECO:0008006" key="4">
    <source>
        <dbReference type="Google" id="ProtNLM"/>
    </source>
</evidence>
<proteinExistence type="predicted"/>
<dbReference type="HOGENOM" id="CLU_993738_0_0_4"/>
<dbReference type="Proteomes" id="UP000016223">
    <property type="component" value="Chromosome 2"/>
</dbReference>
<organism evidence="2 3">
    <name type="scientific">Variovorax paradoxus B4</name>
    <dbReference type="NCBI Taxonomy" id="1246301"/>
    <lineage>
        <taxon>Bacteria</taxon>
        <taxon>Pseudomonadati</taxon>
        <taxon>Pseudomonadota</taxon>
        <taxon>Betaproteobacteria</taxon>
        <taxon>Burkholderiales</taxon>
        <taxon>Comamonadaceae</taxon>
        <taxon>Variovorax</taxon>
    </lineage>
</organism>
<dbReference type="OrthoDB" id="8858761at2"/>
<feature type="chain" id="PRO_5004596539" description="Lipoprotein" evidence="1">
    <location>
        <begin position="37"/>
        <end position="278"/>
    </location>
</feature>
<keyword evidence="1" id="KW-0732">Signal</keyword>
<dbReference type="EMBL" id="CP003912">
    <property type="protein sequence ID" value="AGU53300.1"/>
    <property type="molecule type" value="Genomic_DNA"/>
</dbReference>
<accession>T1XMF1</accession>
<evidence type="ECO:0000313" key="3">
    <source>
        <dbReference type="Proteomes" id="UP000016223"/>
    </source>
</evidence>
<dbReference type="AlphaFoldDB" id="T1XMF1"/>
<gene>
    <name evidence="2" type="ORF">VAPA_2c07430</name>
</gene>
<dbReference type="RefSeq" id="WP_021004128.1">
    <property type="nucleotide sequence ID" value="NC_022234.1"/>
</dbReference>
<sequence length="278" mass="29727">MKTTKEKFSANAAALRCGALGISLLLSACVTHPPLAATQSEEAAVSAPPLSSYAAADGLVPVGTTKMRLLGNSYPGGFEQLRVVRRDHTGRAVASQVALNVGLAVATGGRGGLVQSFSKDELIGDAVPELAGQPWASNPGLKELPQALGEIATRVYAARAWKELERGRSESGWTREDMLAAAQLPAEADAPVNPGVWRLVYENLSGQDELYRLQFSAGLGLASLRFGLPPMPANCFYQSEPVAWTAWQADAWQRVREERAKALAQCIETLGQTKARLW</sequence>
<dbReference type="KEGG" id="vpd:VAPA_2c07430"/>